<name>A0AAN5T3C6_LEGPN</name>
<protein>
    <submittedName>
        <fullName evidence="1">Glycerol-3-phosphate ABC transporter substrate-binding protein</fullName>
    </submittedName>
</protein>
<dbReference type="AlphaFoldDB" id="A0AAN5T3C6"/>
<reference evidence="1" key="2">
    <citation type="submission" date="2019-10" db="EMBL/GenBank/DDBJ databases">
        <authorList>
            <consortium name="NCBI Pathogen Detection Project"/>
        </authorList>
    </citation>
    <scope>NUCLEOTIDE SEQUENCE</scope>
    <source>
        <strain evidence="1">AZ00058701</strain>
    </source>
</reference>
<dbReference type="EMBL" id="DACWHX010000296">
    <property type="protein sequence ID" value="HAU1882068.1"/>
    <property type="molecule type" value="Genomic_DNA"/>
</dbReference>
<sequence>MKILFLLLLIFLSVIPAQAKPVELVFWHAMAGHLGDEVRLLADDFNKS</sequence>
<accession>A0AAN5T3C6</accession>
<feature type="non-terminal residue" evidence="1">
    <location>
        <position position="48"/>
    </location>
</feature>
<proteinExistence type="predicted"/>
<gene>
    <name evidence="1" type="ORF">JBJ86_17665</name>
</gene>
<reference evidence="1" key="1">
    <citation type="journal article" date="2018" name="Genome Biol.">
        <title>SKESA: strategic k-mer extension for scrupulous assemblies.</title>
        <authorList>
            <person name="Souvorov A."/>
            <person name="Agarwala R."/>
            <person name="Lipman D.J."/>
        </authorList>
    </citation>
    <scope>NUCLEOTIDE SEQUENCE</scope>
    <source>
        <strain evidence="1">AZ00058701</strain>
    </source>
</reference>
<dbReference type="Proteomes" id="UP000866496">
    <property type="component" value="Unassembled WGS sequence"/>
</dbReference>
<evidence type="ECO:0000313" key="1">
    <source>
        <dbReference type="EMBL" id="HAU1882068.1"/>
    </source>
</evidence>
<evidence type="ECO:0000313" key="2">
    <source>
        <dbReference type="Proteomes" id="UP000866496"/>
    </source>
</evidence>
<organism evidence="1 2">
    <name type="scientific">Legionella pneumophila</name>
    <dbReference type="NCBI Taxonomy" id="446"/>
    <lineage>
        <taxon>Bacteria</taxon>
        <taxon>Pseudomonadati</taxon>
        <taxon>Pseudomonadota</taxon>
        <taxon>Gammaproteobacteria</taxon>
        <taxon>Legionellales</taxon>
        <taxon>Legionellaceae</taxon>
        <taxon>Legionella</taxon>
    </lineage>
</organism>
<comment type="caution">
    <text evidence="1">The sequence shown here is derived from an EMBL/GenBank/DDBJ whole genome shotgun (WGS) entry which is preliminary data.</text>
</comment>